<dbReference type="NCBIfam" id="TIGR04038">
    <property type="entry name" value="tatD_link_rSAM"/>
    <property type="match status" value="1"/>
</dbReference>
<evidence type="ECO:0000256" key="1">
    <source>
        <dbReference type="ARBA" id="ARBA00022485"/>
    </source>
</evidence>
<dbReference type="Pfam" id="PF04055">
    <property type="entry name" value="Radical_SAM"/>
    <property type="match status" value="1"/>
</dbReference>
<keyword evidence="8" id="KW-1185">Reference proteome</keyword>
<keyword evidence="5" id="KW-0411">Iron-sulfur</keyword>
<dbReference type="PANTHER" id="PTHR42836">
    <property type="entry name" value="7-CARBOXY-7-DEAZAGUANINE SYNTHASE"/>
    <property type="match status" value="1"/>
</dbReference>
<evidence type="ECO:0000256" key="3">
    <source>
        <dbReference type="ARBA" id="ARBA00022723"/>
    </source>
</evidence>
<organism evidence="7 8">
    <name type="scientific">Pelotomaculum isophthalicicum JI</name>
    <dbReference type="NCBI Taxonomy" id="947010"/>
    <lineage>
        <taxon>Bacteria</taxon>
        <taxon>Bacillati</taxon>
        <taxon>Bacillota</taxon>
        <taxon>Clostridia</taxon>
        <taxon>Eubacteriales</taxon>
        <taxon>Desulfotomaculaceae</taxon>
        <taxon>Pelotomaculum</taxon>
    </lineage>
</organism>
<dbReference type="SUPFAM" id="SSF102114">
    <property type="entry name" value="Radical SAM enzymes"/>
    <property type="match status" value="1"/>
</dbReference>
<evidence type="ECO:0000259" key="6">
    <source>
        <dbReference type="PROSITE" id="PS51918"/>
    </source>
</evidence>
<keyword evidence="1" id="KW-0004">4Fe-4S</keyword>
<dbReference type="GO" id="GO:0003824">
    <property type="term" value="F:catalytic activity"/>
    <property type="evidence" value="ECO:0007669"/>
    <property type="project" value="InterPro"/>
</dbReference>
<dbReference type="InterPro" id="IPR023821">
    <property type="entry name" value="rSAM_TatD-assoc"/>
</dbReference>
<dbReference type="AlphaFoldDB" id="A0A9X4H3H2"/>
<dbReference type="InterPro" id="IPR007197">
    <property type="entry name" value="rSAM"/>
</dbReference>
<protein>
    <submittedName>
        <fullName evidence="7">TatD family nuclease-associated radical SAM protein</fullName>
    </submittedName>
</protein>
<name>A0A9X4H3H2_9FIRM</name>
<dbReference type="PANTHER" id="PTHR42836:SF1">
    <property type="entry name" value="7-CARBOXY-7-DEAZAGUANINE SYNTHASE"/>
    <property type="match status" value="1"/>
</dbReference>
<keyword evidence="4" id="KW-0408">Iron</keyword>
<dbReference type="InterPro" id="IPR058240">
    <property type="entry name" value="rSAM_sf"/>
</dbReference>
<keyword evidence="2" id="KW-0949">S-adenosyl-L-methionine</keyword>
<dbReference type="GO" id="GO:0046872">
    <property type="term" value="F:metal ion binding"/>
    <property type="evidence" value="ECO:0007669"/>
    <property type="project" value="UniProtKB-KW"/>
</dbReference>
<dbReference type="CDD" id="cd01335">
    <property type="entry name" value="Radical_SAM"/>
    <property type="match status" value="1"/>
</dbReference>
<evidence type="ECO:0000256" key="4">
    <source>
        <dbReference type="ARBA" id="ARBA00023004"/>
    </source>
</evidence>
<evidence type="ECO:0000256" key="5">
    <source>
        <dbReference type="ARBA" id="ARBA00023014"/>
    </source>
</evidence>
<dbReference type="InterPro" id="IPR013785">
    <property type="entry name" value="Aldolase_TIM"/>
</dbReference>
<dbReference type="Proteomes" id="UP001154312">
    <property type="component" value="Unassembled WGS sequence"/>
</dbReference>
<sequence length="201" mass="22123">MLSKNVYAYQIGDSIYLNITNKCTNKCVFCIRQAKEGIAGYDLWLDKEPDLNELLLAVGDVSQYREVVFCGYGEPLIRADLVIETSRVLKKLGASVRIDTNGQADLIHGRDIASELAGSVDAVSISLNAPDALQYVSLCQPQMGEEAYGAMLKFAASCKKHIPKVTLSVVRLPGVDIKKCREIAVNLGAEFIIREYLDVFT</sequence>
<evidence type="ECO:0000313" key="8">
    <source>
        <dbReference type="Proteomes" id="UP001154312"/>
    </source>
</evidence>
<feature type="domain" description="Radical SAM core" evidence="6">
    <location>
        <begin position="9"/>
        <end position="201"/>
    </location>
</feature>
<gene>
    <name evidence="7" type="ORF">L7E55_06510</name>
</gene>
<dbReference type="GO" id="GO:0051539">
    <property type="term" value="F:4 iron, 4 sulfur cluster binding"/>
    <property type="evidence" value="ECO:0007669"/>
    <property type="project" value="UniProtKB-KW"/>
</dbReference>
<dbReference type="PROSITE" id="PS51918">
    <property type="entry name" value="RADICAL_SAM"/>
    <property type="match status" value="1"/>
</dbReference>
<dbReference type="SFLD" id="SFLDG01111">
    <property type="entry name" value="Uncharacterised_Radical_SAM_Su"/>
    <property type="match status" value="1"/>
</dbReference>
<reference evidence="7" key="1">
    <citation type="submission" date="2022-02" db="EMBL/GenBank/DDBJ databases">
        <authorList>
            <person name="Leng L."/>
        </authorList>
    </citation>
    <scope>NUCLEOTIDE SEQUENCE</scope>
    <source>
        <strain evidence="7">JI</strain>
    </source>
</reference>
<dbReference type="EMBL" id="JAKOAV010000009">
    <property type="protein sequence ID" value="MDF9408013.1"/>
    <property type="molecule type" value="Genomic_DNA"/>
</dbReference>
<keyword evidence="3" id="KW-0479">Metal-binding</keyword>
<dbReference type="SFLD" id="SFLDS00029">
    <property type="entry name" value="Radical_SAM"/>
    <property type="match status" value="1"/>
</dbReference>
<proteinExistence type="predicted"/>
<accession>A0A9X4H3H2</accession>
<evidence type="ECO:0000256" key="2">
    <source>
        <dbReference type="ARBA" id="ARBA00022691"/>
    </source>
</evidence>
<comment type="caution">
    <text evidence="7">The sequence shown here is derived from an EMBL/GenBank/DDBJ whole genome shotgun (WGS) entry which is preliminary data.</text>
</comment>
<evidence type="ECO:0000313" key="7">
    <source>
        <dbReference type="EMBL" id="MDF9408013.1"/>
    </source>
</evidence>
<dbReference type="Gene3D" id="3.20.20.70">
    <property type="entry name" value="Aldolase class I"/>
    <property type="match status" value="1"/>
</dbReference>